<accession>A0ABW5YW91</accession>
<organism evidence="3 4">
    <name type="scientific">Sphingobacterium anhuiense</name>
    <dbReference type="NCBI Taxonomy" id="493780"/>
    <lineage>
        <taxon>Bacteria</taxon>
        <taxon>Pseudomonadati</taxon>
        <taxon>Bacteroidota</taxon>
        <taxon>Sphingobacteriia</taxon>
        <taxon>Sphingobacteriales</taxon>
        <taxon>Sphingobacteriaceae</taxon>
        <taxon>Sphingobacterium</taxon>
    </lineage>
</organism>
<dbReference type="Pfam" id="PF09113">
    <property type="entry name" value="N-glycanase_C"/>
    <property type="match status" value="1"/>
</dbReference>
<dbReference type="Pfam" id="PF22252">
    <property type="entry name" value="PNGase_F-II_N"/>
    <property type="match status" value="1"/>
</dbReference>
<dbReference type="SMART" id="SM01290">
    <property type="entry name" value="N-glycanase_N"/>
    <property type="match status" value="1"/>
</dbReference>
<dbReference type="Gene3D" id="2.60.120.1570">
    <property type="entry name" value="Peptide-N-glycosidase F, N-terminal domain"/>
    <property type="match status" value="1"/>
</dbReference>
<comment type="caution">
    <text evidence="3">The sequence shown here is derived from an EMBL/GenBank/DDBJ whole genome shotgun (WGS) entry which is preliminary data.</text>
</comment>
<keyword evidence="4" id="KW-1185">Reference proteome</keyword>
<dbReference type="Proteomes" id="UP001597509">
    <property type="component" value="Unassembled WGS sequence"/>
</dbReference>
<dbReference type="InterPro" id="IPR008977">
    <property type="entry name" value="PHM/PNGase_F_dom_sf"/>
</dbReference>
<dbReference type="Pfam" id="PF09112">
    <property type="entry name" value="N-glycanase_N"/>
    <property type="match status" value="1"/>
</dbReference>
<evidence type="ECO:0000256" key="1">
    <source>
        <dbReference type="ARBA" id="ARBA00023157"/>
    </source>
</evidence>
<dbReference type="NCBIfam" id="TIGR01200">
    <property type="entry name" value="GLPGLI"/>
    <property type="match status" value="1"/>
</dbReference>
<dbReference type="RefSeq" id="WP_380919615.1">
    <property type="nucleotide sequence ID" value="NZ_JBHUPE010000004.1"/>
</dbReference>
<protein>
    <submittedName>
        <fullName evidence="3">GLPGLI family protein</fullName>
    </submittedName>
</protein>
<dbReference type="EMBL" id="JBHUPE010000004">
    <property type="protein sequence ID" value="MFD2903948.1"/>
    <property type="molecule type" value="Genomic_DNA"/>
</dbReference>
<feature type="domain" description="Peptide-N-glycosidase F N-terminal" evidence="2">
    <location>
        <begin position="204"/>
        <end position="381"/>
    </location>
</feature>
<evidence type="ECO:0000259" key="2">
    <source>
        <dbReference type="SMART" id="SM01290"/>
    </source>
</evidence>
<reference evidence="4" key="1">
    <citation type="journal article" date="2019" name="Int. J. Syst. Evol. Microbiol.">
        <title>The Global Catalogue of Microorganisms (GCM) 10K type strain sequencing project: providing services to taxonomists for standard genome sequencing and annotation.</title>
        <authorList>
            <consortium name="The Broad Institute Genomics Platform"/>
            <consortium name="The Broad Institute Genome Sequencing Center for Infectious Disease"/>
            <person name="Wu L."/>
            <person name="Ma J."/>
        </authorList>
    </citation>
    <scope>NUCLEOTIDE SEQUENCE [LARGE SCALE GENOMIC DNA]</scope>
    <source>
        <strain evidence="4">KCTC 22209</strain>
    </source>
</reference>
<dbReference type="Gene3D" id="2.60.120.230">
    <property type="match status" value="1"/>
</dbReference>
<dbReference type="InterPro" id="IPR015197">
    <property type="entry name" value="PngaseF_C"/>
</dbReference>
<dbReference type="InterPro" id="IPR005901">
    <property type="entry name" value="GLPGLI"/>
</dbReference>
<dbReference type="SUPFAM" id="SSF49742">
    <property type="entry name" value="PHM/PNGase F"/>
    <property type="match status" value="1"/>
</dbReference>
<dbReference type="InterPro" id="IPR014784">
    <property type="entry name" value="Cu2_ascorb_mOase-like_C"/>
</dbReference>
<dbReference type="InterPro" id="IPR015196">
    <property type="entry name" value="PngaseF_N"/>
</dbReference>
<evidence type="ECO:0000313" key="3">
    <source>
        <dbReference type="EMBL" id="MFD2903948.1"/>
    </source>
</evidence>
<name>A0ABW5YW91_9SPHI</name>
<proteinExistence type="predicted"/>
<sequence length="552" mass="62232">MRILYLFLSLFFFQSLFAQKGILVEYQRSSNNKVMESQDPTLVYANTEQTVITSRKIMSGEAKMPYELFVIKRPSNAYYKMTRVNAMKQIGTIDSNAINKQNLEITKETKKILGYTCYRAKTSVNSNSIDIWYTTELKVKGGPSDLGQNLGFVLEVVRNGNSAITASKIEKLKEWPTSLNLPQSLVYVDDLTYKDELWKSRFTQVPVFRNEKISFSDDSKSDSILRFANGTVIVKKVKIPKINPGQTVFVQLTEKSKGDAYDRTGSIFIIPQDQQLSFLDGMQKGMNTLPFYDNGNGKKYQGVIRTANYSPILELMRFFTPFGVSQFNYLKLKGKTWQDSVLYRQDISELAGAISDQEVYVGAFIGNYDKNGHEVSLELTIHSGFDRSQSLKKLLPIFNTTNVMEMGGQEYGTMFNKEQGLAVTFELKEDAENVQLRYVTTGHGGWGNGDEFVPKTNSIFFNDVPLFSYTPWRNDCGSYRLSNPASGNFANGLSSSDLSRSNWCPGTVTYPIFIDIGKLKAGKHTVRVHIPQGESEGTSFSSWNVSGVLLYD</sequence>
<dbReference type="InterPro" id="IPR043022">
    <property type="entry name" value="PngaseF_N_sf"/>
</dbReference>
<evidence type="ECO:0000313" key="4">
    <source>
        <dbReference type="Proteomes" id="UP001597509"/>
    </source>
</evidence>
<keyword evidence="1" id="KW-1015">Disulfide bond</keyword>
<gene>
    <name evidence="3" type="ORF">ACFS6I_08440</name>
</gene>